<keyword evidence="6" id="KW-0679">Respiratory chain</keyword>
<organism evidence="17">
    <name type="scientific">Platypedia putnami</name>
    <dbReference type="NCBI Taxonomy" id="324535"/>
    <lineage>
        <taxon>Eukaryota</taxon>
        <taxon>Metazoa</taxon>
        <taxon>Ecdysozoa</taxon>
        <taxon>Arthropoda</taxon>
        <taxon>Hexapoda</taxon>
        <taxon>Insecta</taxon>
        <taxon>Pterygota</taxon>
        <taxon>Neoptera</taxon>
        <taxon>Paraneoptera</taxon>
        <taxon>Hemiptera</taxon>
        <taxon>Auchenorrhyncha</taxon>
        <taxon>Cicadoidea</taxon>
        <taxon>Cicadidae</taxon>
        <taxon>Tibicininae</taxon>
        <taxon>Platypediini</taxon>
        <taxon>Platypedia</taxon>
    </lineage>
</organism>
<comment type="subcellular location">
    <subcellularLocation>
        <location evidence="1">Mitochondrion membrane</location>
        <topology evidence="1">Multi-pass membrane protein</topology>
    </subcellularLocation>
</comment>
<evidence type="ECO:0000313" key="17">
    <source>
        <dbReference type="EMBL" id="AWV84391.1"/>
    </source>
</evidence>
<proteinExistence type="inferred from homology"/>
<keyword evidence="9" id="KW-0249">Electron transport</keyword>
<evidence type="ECO:0000256" key="16">
    <source>
        <dbReference type="SAM" id="Phobius"/>
    </source>
</evidence>
<evidence type="ECO:0000256" key="13">
    <source>
        <dbReference type="ARBA" id="ARBA00023136"/>
    </source>
</evidence>
<keyword evidence="8" id="KW-1278">Translocase</keyword>
<keyword evidence="13 16" id="KW-0472">Membrane</keyword>
<evidence type="ECO:0000256" key="4">
    <source>
        <dbReference type="ARBA" id="ARBA00021095"/>
    </source>
</evidence>
<keyword evidence="7 16" id="KW-0812">Transmembrane</keyword>
<dbReference type="AlphaFoldDB" id="A0A3Q8GR68"/>
<comment type="similarity">
    <text evidence="2">Belongs to the complex I subunit 6 family.</text>
</comment>
<keyword evidence="10 16" id="KW-1133">Transmembrane helix</keyword>
<dbReference type="PANTHER" id="PTHR11435">
    <property type="entry name" value="NADH UBIQUINONE OXIDOREDUCTASE SUBUNIT ND6"/>
    <property type="match status" value="1"/>
</dbReference>
<evidence type="ECO:0000256" key="14">
    <source>
        <dbReference type="ARBA" id="ARBA00031019"/>
    </source>
</evidence>
<evidence type="ECO:0000256" key="6">
    <source>
        <dbReference type="ARBA" id="ARBA00022660"/>
    </source>
</evidence>
<dbReference type="GO" id="GO:0008137">
    <property type="term" value="F:NADH dehydrogenase (ubiquinone) activity"/>
    <property type="evidence" value="ECO:0007669"/>
    <property type="project" value="UniProtKB-EC"/>
</dbReference>
<keyword evidence="12 17" id="KW-0496">Mitochondrion</keyword>
<geneLocation type="mitochondrion" evidence="17"/>
<dbReference type="PANTHER" id="PTHR11435:SF1">
    <property type="entry name" value="NADH-UBIQUINONE OXIDOREDUCTASE CHAIN 6"/>
    <property type="match status" value="1"/>
</dbReference>
<accession>A0A3Q8GR68</accession>
<evidence type="ECO:0000256" key="1">
    <source>
        <dbReference type="ARBA" id="ARBA00004225"/>
    </source>
</evidence>
<evidence type="ECO:0000256" key="5">
    <source>
        <dbReference type="ARBA" id="ARBA00022448"/>
    </source>
</evidence>
<reference evidence="17" key="1">
    <citation type="journal article" date="2018" name="J. Hered.">
        <title>One hundred mitochondrial genomes of cicadas.</title>
        <authorList>
            <person name="Lukasik P."/>
            <person name="Chong R.A."/>
            <person name="Nazario K."/>
            <person name="Matsuura Y."/>
            <person name="Bublitz D."/>
            <person name="Campbell M.A."/>
            <person name="Meyer M."/>
            <person name="Van Leuven J.T."/>
            <person name="Pessacq P."/>
            <person name="Veloso C."/>
            <person name="Simon C."/>
            <person name="McCutcheon J.P."/>
        </authorList>
    </citation>
    <scope>NUCLEOTIDE SEQUENCE</scope>
    <source>
        <strain evidence="17">PL1001</strain>
        <tissue evidence="17">Bacteriome</tissue>
    </source>
</reference>
<sequence>MKIIFMLSFLFTIMFMFTKHPLSMGSILLIQTIMSCILCGYNMYSYLFSYILYLIFIGGMMVLFMYMATIASNEKFYMMNWLLVMIILLTSCMLLFNKKLFIELDLINKMMKLLDLYNSLALNKLYLVPTGMLTLMMVILLFFTLIVVSNIMGIKFAPLRSFY</sequence>
<evidence type="ECO:0000256" key="8">
    <source>
        <dbReference type="ARBA" id="ARBA00022967"/>
    </source>
</evidence>
<feature type="transmembrane region" description="Helical" evidence="16">
    <location>
        <begin position="76"/>
        <end position="96"/>
    </location>
</feature>
<evidence type="ECO:0000256" key="7">
    <source>
        <dbReference type="ARBA" id="ARBA00022692"/>
    </source>
</evidence>
<dbReference type="EC" id="7.1.1.2" evidence="3"/>
<name>A0A3Q8GR68_9HEMI</name>
<comment type="catalytic activity">
    <reaction evidence="15">
        <text>a ubiquinone + NADH + 5 H(+)(in) = a ubiquinol + NAD(+) + 4 H(+)(out)</text>
        <dbReference type="Rhea" id="RHEA:29091"/>
        <dbReference type="Rhea" id="RHEA-COMP:9565"/>
        <dbReference type="Rhea" id="RHEA-COMP:9566"/>
        <dbReference type="ChEBI" id="CHEBI:15378"/>
        <dbReference type="ChEBI" id="CHEBI:16389"/>
        <dbReference type="ChEBI" id="CHEBI:17976"/>
        <dbReference type="ChEBI" id="CHEBI:57540"/>
        <dbReference type="ChEBI" id="CHEBI:57945"/>
        <dbReference type="EC" id="7.1.1.2"/>
    </reaction>
</comment>
<dbReference type="InterPro" id="IPR050269">
    <property type="entry name" value="ComplexI_Subunit6"/>
</dbReference>
<protein>
    <recommendedName>
        <fullName evidence="4">NADH-ubiquinone oxidoreductase chain 6</fullName>
        <ecNumber evidence="3">7.1.1.2</ecNumber>
    </recommendedName>
    <alternativeName>
        <fullName evidence="14">NADH dehydrogenase subunit 6</fullName>
    </alternativeName>
</protein>
<dbReference type="GO" id="GO:0031966">
    <property type="term" value="C:mitochondrial membrane"/>
    <property type="evidence" value="ECO:0007669"/>
    <property type="project" value="UniProtKB-SubCell"/>
</dbReference>
<evidence type="ECO:0000256" key="3">
    <source>
        <dbReference type="ARBA" id="ARBA00012944"/>
    </source>
</evidence>
<gene>
    <name evidence="17" type="primary">nad6</name>
</gene>
<feature type="transmembrane region" description="Helical" evidence="16">
    <location>
        <begin position="50"/>
        <end position="69"/>
    </location>
</feature>
<evidence type="ECO:0000256" key="10">
    <source>
        <dbReference type="ARBA" id="ARBA00022989"/>
    </source>
</evidence>
<keyword evidence="5" id="KW-0813">Transport</keyword>
<keyword evidence="11" id="KW-0520">NAD</keyword>
<feature type="transmembrane region" description="Helical" evidence="16">
    <location>
        <begin position="126"/>
        <end position="151"/>
    </location>
</feature>
<evidence type="ECO:0000256" key="9">
    <source>
        <dbReference type="ARBA" id="ARBA00022982"/>
    </source>
</evidence>
<evidence type="ECO:0000256" key="15">
    <source>
        <dbReference type="ARBA" id="ARBA00049551"/>
    </source>
</evidence>
<evidence type="ECO:0000256" key="11">
    <source>
        <dbReference type="ARBA" id="ARBA00023027"/>
    </source>
</evidence>
<evidence type="ECO:0000256" key="2">
    <source>
        <dbReference type="ARBA" id="ARBA00005698"/>
    </source>
</evidence>
<evidence type="ECO:0000256" key="12">
    <source>
        <dbReference type="ARBA" id="ARBA00023128"/>
    </source>
</evidence>
<dbReference type="EMBL" id="MG737809">
    <property type="protein sequence ID" value="AWV84391.1"/>
    <property type="molecule type" value="Genomic_DNA"/>
</dbReference>